<accession>A0A6G1KHD6</accession>
<dbReference type="InterPro" id="IPR045518">
    <property type="entry name" value="2EXR"/>
</dbReference>
<reference evidence="2" key="1">
    <citation type="journal article" date="2020" name="Stud. Mycol.">
        <title>101 Dothideomycetes genomes: a test case for predicting lifestyles and emergence of pathogens.</title>
        <authorList>
            <person name="Haridas S."/>
            <person name="Albert R."/>
            <person name="Binder M."/>
            <person name="Bloem J."/>
            <person name="Labutti K."/>
            <person name="Salamov A."/>
            <person name="Andreopoulos B."/>
            <person name="Baker S."/>
            <person name="Barry K."/>
            <person name="Bills G."/>
            <person name="Bluhm B."/>
            <person name="Cannon C."/>
            <person name="Castanera R."/>
            <person name="Culley D."/>
            <person name="Daum C."/>
            <person name="Ezra D."/>
            <person name="Gonzalez J."/>
            <person name="Henrissat B."/>
            <person name="Kuo A."/>
            <person name="Liang C."/>
            <person name="Lipzen A."/>
            <person name="Lutzoni F."/>
            <person name="Magnuson J."/>
            <person name="Mondo S."/>
            <person name="Nolan M."/>
            <person name="Ohm R."/>
            <person name="Pangilinan J."/>
            <person name="Park H.-J."/>
            <person name="Ramirez L."/>
            <person name="Alfaro M."/>
            <person name="Sun H."/>
            <person name="Tritt A."/>
            <person name="Yoshinaga Y."/>
            <person name="Zwiers L.-H."/>
            <person name="Turgeon B."/>
            <person name="Goodwin S."/>
            <person name="Spatafora J."/>
            <person name="Crous P."/>
            <person name="Grigoriev I."/>
        </authorList>
    </citation>
    <scope>NUCLEOTIDE SEQUENCE</scope>
    <source>
        <strain evidence="2">CBS 279.74</strain>
    </source>
</reference>
<dbReference type="OrthoDB" id="3764745at2759"/>
<dbReference type="Proteomes" id="UP000799428">
    <property type="component" value="Unassembled WGS sequence"/>
</dbReference>
<name>A0A6G1KHD6_9PLEO</name>
<proteinExistence type="predicted"/>
<evidence type="ECO:0000313" key="3">
    <source>
        <dbReference type="Proteomes" id="UP000799428"/>
    </source>
</evidence>
<keyword evidence="3" id="KW-1185">Reference proteome</keyword>
<dbReference type="EMBL" id="MU005766">
    <property type="protein sequence ID" value="KAF2712259.1"/>
    <property type="molecule type" value="Genomic_DNA"/>
</dbReference>
<protein>
    <recommendedName>
        <fullName evidence="1">2EXR domain-containing protein</fullName>
    </recommendedName>
</protein>
<evidence type="ECO:0000259" key="1">
    <source>
        <dbReference type="Pfam" id="PF20150"/>
    </source>
</evidence>
<gene>
    <name evidence="2" type="ORF">K504DRAFT_464342</name>
</gene>
<dbReference type="Pfam" id="PF20150">
    <property type="entry name" value="2EXR"/>
    <property type="match status" value="1"/>
</dbReference>
<feature type="domain" description="2EXR" evidence="1">
    <location>
        <begin position="5"/>
        <end position="105"/>
    </location>
</feature>
<organism evidence="2 3">
    <name type="scientific">Pleomassaria siparia CBS 279.74</name>
    <dbReference type="NCBI Taxonomy" id="1314801"/>
    <lineage>
        <taxon>Eukaryota</taxon>
        <taxon>Fungi</taxon>
        <taxon>Dikarya</taxon>
        <taxon>Ascomycota</taxon>
        <taxon>Pezizomycotina</taxon>
        <taxon>Dothideomycetes</taxon>
        <taxon>Pleosporomycetidae</taxon>
        <taxon>Pleosporales</taxon>
        <taxon>Pleomassariaceae</taxon>
        <taxon>Pleomassaria</taxon>
    </lineage>
</organism>
<sequence>MAATTFTQLPRELRDMIWSLAAPIQYQYIVDSQPISCISPRAERLRQAFVGHENLPHDTEKQPLRVYIYDSCNRDNLRLGGNEFQTLVNCLPMATVCSEARSQATTFCHAQIGLVNLFYAIDAPNEPSDTGDTISEPIFLPRTTVMITNAKNKKDGPKGFNSGEHLVDIVNRVFGSCVERIILNSWFKSSNTLEEFFWPHTAQILELGSITPPFEGDQGHDQPAVFMTPEWTAYRTNEFLDQTTNYELRQVAQYLLKFREIFDASTEKLPRLQSIELELHTYCWDDVLLTHIKATNKNGVLWADSGDVQIEFNHRFDGFDGFMPKRHDEEPTDRRRTNRRRTVLHCRCSIM</sequence>
<dbReference type="AlphaFoldDB" id="A0A6G1KHD6"/>
<evidence type="ECO:0000313" key="2">
    <source>
        <dbReference type="EMBL" id="KAF2712259.1"/>
    </source>
</evidence>